<evidence type="ECO:0000256" key="6">
    <source>
        <dbReference type="ARBA" id="ARBA00023118"/>
    </source>
</evidence>
<dbReference type="GO" id="GO:0004519">
    <property type="term" value="F:endonuclease activity"/>
    <property type="evidence" value="ECO:0007669"/>
    <property type="project" value="UniProtKB-KW"/>
</dbReference>
<gene>
    <name evidence="8" type="ORF">N47_E47670</name>
</gene>
<dbReference type="GO" id="GO:0043571">
    <property type="term" value="P:maintenance of CRISPR repeat elements"/>
    <property type="evidence" value="ECO:0007669"/>
    <property type="project" value="InterPro"/>
</dbReference>
<keyword evidence="6" id="KW-0051">Antiviral defense</keyword>
<dbReference type="GO" id="GO:0046872">
    <property type="term" value="F:metal ion binding"/>
    <property type="evidence" value="ECO:0007669"/>
    <property type="project" value="UniProtKB-KW"/>
</dbReference>
<dbReference type="EMBL" id="FR695877">
    <property type="protein sequence ID" value="CBX31255.1"/>
    <property type="molecule type" value="Genomic_DNA"/>
</dbReference>
<dbReference type="GO" id="GO:0051607">
    <property type="term" value="P:defense response to virus"/>
    <property type="evidence" value="ECO:0007669"/>
    <property type="project" value="UniProtKB-KW"/>
</dbReference>
<evidence type="ECO:0000256" key="3">
    <source>
        <dbReference type="ARBA" id="ARBA00022759"/>
    </source>
</evidence>
<keyword evidence="2" id="KW-0479">Metal-binding</keyword>
<name>E1YMC2_9BACT</name>
<dbReference type="AlphaFoldDB" id="E1YMC2"/>
<evidence type="ECO:0000256" key="5">
    <source>
        <dbReference type="ARBA" id="ARBA00022842"/>
    </source>
</evidence>
<accession>E1YMC2</accession>
<dbReference type="Pfam" id="PF01867">
    <property type="entry name" value="Cas_Cas1"/>
    <property type="match status" value="1"/>
</dbReference>
<reference evidence="8" key="1">
    <citation type="journal article" date="2011" name="Environ. Microbiol.">
        <title>Genomic insights into the metabolic potential of the polycyclic aromatic hydrocarbon degrading sulfate-reducing Deltaproteobacterium N47.</title>
        <authorList>
            <person name="Bergmann F."/>
            <person name="Selesi D."/>
            <person name="Weinmaier T."/>
            <person name="Tischler P."/>
            <person name="Rattei T."/>
            <person name="Meckenstock R.U."/>
        </authorList>
    </citation>
    <scope>NUCLEOTIDE SEQUENCE</scope>
</reference>
<evidence type="ECO:0000256" key="2">
    <source>
        <dbReference type="ARBA" id="ARBA00022723"/>
    </source>
</evidence>
<keyword evidence="7" id="KW-0238">DNA-binding</keyword>
<dbReference type="GO" id="GO:0003677">
    <property type="term" value="F:DNA binding"/>
    <property type="evidence" value="ECO:0007669"/>
    <property type="project" value="UniProtKB-KW"/>
</dbReference>
<dbReference type="InterPro" id="IPR042206">
    <property type="entry name" value="CRISPR-assoc_Cas1_C"/>
</dbReference>
<keyword evidence="3" id="KW-0255">Endonuclease</keyword>
<evidence type="ECO:0000313" key="8">
    <source>
        <dbReference type="EMBL" id="CBX31255.1"/>
    </source>
</evidence>
<dbReference type="GO" id="GO:0016787">
    <property type="term" value="F:hydrolase activity"/>
    <property type="evidence" value="ECO:0007669"/>
    <property type="project" value="UniProtKB-KW"/>
</dbReference>
<keyword evidence="5" id="KW-0460">Magnesium</keyword>
<protein>
    <submittedName>
        <fullName evidence="8">Uncharacterized protein</fullName>
    </submittedName>
</protein>
<proteinExistence type="predicted"/>
<sequence length="100" mass="11708">MNRTAYSGKPVADRFTLNLINNKVFCPDDFHANPSGEGIYFNRDAMKRYFAEYEKHLNREFNHNETGTKTTLRKCFRHQAEKLAGTLQDNSPYVPFKMEI</sequence>
<evidence type="ECO:0000256" key="4">
    <source>
        <dbReference type="ARBA" id="ARBA00022801"/>
    </source>
</evidence>
<evidence type="ECO:0000256" key="7">
    <source>
        <dbReference type="ARBA" id="ARBA00023125"/>
    </source>
</evidence>
<dbReference type="InterPro" id="IPR002729">
    <property type="entry name" value="CRISPR-assoc_Cas1"/>
</dbReference>
<dbReference type="Gene3D" id="1.20.120.920">
    <property type="entry name" value="CRISPR-associated endonuclease Cas1, C-terminal domain"/>
    <property type="match status" value="1"/>
</dbReference>
<keyword evidence="1" id="KW-0540">Nuclease</keyword>
<evidence type="ECO:0000256" key="1">
    <source>
        <dbReference type="ARBA" id="ARBA00022722"/>
    </source>
</evidence>
<keyword evidence="4" id="KW-0378">Hydrolase</keyword>
<organism evidence="8">
    <name type="scientific">uncultured Desulfobacterium sp</name>
    <dbReference type="NCBI Taxonomy" id="201089"/>
    <lineage>
        <taxon>Bacteria</taxon>
        <taxon>Pseudomonadati</taxon>
        <taxon>Thermodesulfobacteriota</taxon>
        <taxon>Desulfobacteria</taxon>
        <taxon>Desulfobacterales</taxon>
        <taxon>Desulfobacteriaceae</taxon>
        <taxon>Desulfobacterium</taxon>
        <taxon>environmental samples</taxon>
    </lineage>
</organism>